<dbReference type="EMBL" id="FNAX01000034">
    <property type="protein sequence ID" value="SDG87770.1"/>
    <property type="molecule type" value="Genomic_DNA"/>
</dbReference>
<evidence type="ECO:0000259" key="1">
    <source>
        <dbReference type="Pfam" id="PF13676"/>
    </source>
</evidence>
<keyword evidence="5" id="KW-1185">Reference proteome</keyword>
<proteinExistence type="predicted"/>
<feature type="domain" description="TIR" evidence="1">
    <location>
        <begin position="60"/>
        <end position="138"/>
    </location>
</feature>
<name>A0A1G7XVJ9_9ACTN</name>
<evidence type="ECO:0000313" key="4">
    <source>
        <dbReference type="Proteomes" id="UP000198614"/>
    </source>
</evidence>
<dbReference type="Proteomes" id="UP001432161">
    <property type="component" value="Chromosome"/>
</dbReference>
<dbReference type="EMBL" id="CP108330">
    <property type="protein sequence ID" value="WUR36169.1"/>
    <property type="molecule type" value="Genomic_DNA"/>
</dbReference>
<reference evidence="2 4" key="1">
    <citation type="submission" date="2016-10" db="EMBL/GenBank/DDBJ databases">
        <authorList>
            <person name="de Groot N.N."/>
        </authorList>
    </citation>
    <scope>NUCLEOTIDE SEQUENCE [LARGE SCALE GENOMIC DNA]</scope>
    <source>
        <strain evidence="2 4">CGMCC 4.1859</strain>
    </source>
</reference>
<dbReference type="SUPFAM" id="SSF52200">
    <property type="entry name" value="Toll/Interleukin receptor TIR domain"/>
    <property type="match status" value="1"/>
</dbReference>
<dbReference type="Gene3D" id="3.40.50.10140">
    <property type="entry name" value="Toll/interleukin-1 receptor homology (TIR) domain"/>
    <property type="match status" value="1"/>
</dbReference>
<dbReference type="NCBIfam" id="NF040588">
    <property type="entry name" value="FxsC_Nterm"/>
    <property type="match status" value="1"/>
</dbReference>
<dbReference type="InterPro" id="IPR000157">
    <property type="entry name" value="TIR_dom"/>
</dbReference>
<organism evidence="2 4">
    <name type="scientific">Streptomyces griseoaurantiacus</name>
    <dbReference type="NCBI Taxonomy" id="68213"/>
    <lineage>
        <taxon>Bacteria</taxon>
        <taxon>Bacillati</taxon>
        <taxon>Actinomycetota</taxon>
        <taxon>Actinomycetes</taxon>
        <taxon>Kitasatosporales</taxon>
        <taxon>Streptomycetaceae</taxon>
        <taxon>Streptomyces</taxon>
        <taxon>Streptomyces aurantiacus group</taxon>
    </lineage>
</organism>
<dbReference type="OrthoDB" id="9150238at2"/>
<evidence type="ECO:0000313" key="2">
    <source>
        <dbReference type="EMBL" id="SDG87770.1"/>
    </source>
</evidence>
<dbReference type="GO" id="GO:0007165">
    <property type="term" value="P:signal transduction"/>
    <property type="evidence" value="ECO:0007669"/>
    <property type="project" value="InterPro"/>
</dbReference>
<dbReference type="Proteomes" id="UP000198614">
    <property type="component" value="Unassembled WGS sequence"/>
</dbReference>
<dbReference type="Pfam" id="PF13676">
    <property type="entry name" value="TIR_2"/>
    <property type="match status" value="1"/>
</dbReference>
<protein>
    <submittedName>
        <fullName evidence="2">TIR domain-containing protein</fullName>
    </submittedName>
    <submittedName>
        <fullName evidence="3">TIR-like protein FxsC</fullName>
    </submittedName>
</protein>
<dbReference type="InterPro" id="IPR047603">
    <property type="entry name" value="FxsC_N"/>
</dbReference>
<accession>A0A1G7XVJ9</accession>
<dbReference type="InterPro" id="IPR035897">
    <property type="entry name" value="Toll_tir_struct_dom_sf"/>
</dbReference>
<gene>
    <name evidence="3" type="ORF">OHN36_02735</name>
    <name evidence="2" type="ORF">SAMN05216260_13412</name>
</gene>
<reference evidence="3" key="2">
    <citation type="submission" date="2022-10" db="EMBL/GenBank/DDBJ databases">
        <title>The complete genomes of actinobacterial strains from the NBC collection.</title>
        <authorList>
            <person name="Joergensen T.S."/>
            <person name="Alvarez Arevalo M."/>
            <person name="Sterndorff E.B."/>
            <person name="Faurdal D."/>
            <person name="Vuksanovic O."/>
            <person name="Mourched A.-S."/>
            <person name="Charusanti P."/>
            <person name="Shaw S."/>
            <person name="Blin K."/>
            <person name="Weber T."/>
        </authorList>
    </citation>
    <scope>NUCLEOTIDE SEQUENCE</scope>
    <source>
        <strain evidence="3">NBC_00489</strain>
    </source>
</reference>
<dbReference type="AlphaFoldDB" id="A0A1G7XVJ9"/>
<sequence length="219" mass="24868">MTDPAPEPAGAAGAPDPYVFFLSYARVPPTEDGAKAPDPDEDLVAFHRQLCGHIMQLTDHDGVRPPGFLDRRMGVGADWERRLKETLADCQVFVPVYAKRYFTREWCGREWDAFARRQEEHGRSRPYTGNAIVPVLWVGPGHLRLPPVARRVQYEHPDLGAEYLASGLYGLRAKGYHAKYHRAVWGIAQTIVKVAEQTRLAPCDIELFKELRNVFEEEQ</sequence>
<evidence type="ECO:0000313" key="5">
    <source>
        <dbReference type="Proteomes" id="UP001432161"/>
    </source>
</evidence>
<evidence type="ECO:0000313" key="3">
    <source>
        <dbReference type="EMBL" id="WUR36169.1"/>
    </source>
</evidence>